<dbReference type="PANTHER" id="PTHR43289:SF34">
    <property type="entry name" value="SERINE_THREONINE-PROTEIN KINASE YBDM-RELATED"/>
    <property type="match status" value="1"/>
</dbReference>
<keyword evidence="4" id="KW-0067">ATP-binding</keyword>
<accession>A0ABS9YH66</accession>
<feature type="region of interest" description="Disordered" evidence="5">
    <location>
        <begin position="633"/>
        <end position="691"/>
    </location>
</feature>
<dbReference type="InterPro" id="IPR029030">
    <property type="entry name" value="Caspase-like_dom_sf"/>
</dbReference>
<organism evidence="7 8">
    <name type="scientific">Streptomyces cylindrosporus</name>
    <dbReference type="NCBI Taxonomy" id="2927583"/>
    <lineage>
        <taxon>Bacteria</taxon>
        <taxon>Bacillati</taxon>
        <taxon>Actinomycetota</taxon>
        <taxon>Actinomycetes</taxon>
        <taxon>Kitasatosporales</taxon>
        <taxon>Streptomycetaceae</taxon>
        <taxon>Streptomyces</taxon>
    </lineage>
</organism>
<evidence type="ECO:0000313" key="7">
    <source>
        <dbReference type="EMBL" id="MCI3276592.1"/>
    </source>
</evidence>
<dbReference type="Gene3D" id="1.10.510.10">
    <property type="entry name" value="Transferase(Phosphotransferase) domain 1"/>
    <property type="match status" value="1"/>
</dbReference>
<name>A0ABS9YH66_9ACTN</name>
<feature type="compositionally biased region" description="Polar residues" evidence="5">
    <location>
        <begin position="646"/>
        <end position="656"/>
    </location>
</feature>
<dbReference type="Pfam" id="PF00656">
    <property type="entry name" value="Peptidase_C14"/>
    <property type="match status" value="1"/>
</dbReference>
<evidence type="ECO:0000256" key="2">
    <source>
        <dbReference type="ARBA" id="ARBA00022741"/>
    </source>
</evidence>
<dbReference type="Gene3D" id="3.40.50.1460">
    <property type="match status" value="1"/>
</dbReference>
<proteinExistence type="predicted"/>
<feature type="domain" description="Protein kinase" evidence="6">
    <location>
        <begin position="289"/>
        <end position="551"/>
    </location>
</feature>
<keyword evidence="8" id="KW-1185">Reference proteome</keyword>
<feature type="compositionally biased region" description="Pro residues" evidence="5">
    <location>
        <begin position="581"/>
        <end position="606"/>
    </location>
</feature>
<dbReference type="SUPFAM" id="SSF52129">
    <property type="entry name" value="Caspase-like"/>
    <property type="match status" value="1"/>
</dbReference>
<protein>
    <submittedName>
        <fullName evidence="7">Serine/threonine protein kinase</fullName>
    </submittedName>
</protein>
<dbReference type="Gene3D" id="3.30.200.20">
    <property type="entry name" value="Phosphorylase Kinase, domain 1"/>
    <property type="match status" value="1"/>
</dbReference>
<evidence type="ECO:0000256" key="5">
    <source>
        <dbReference type="SAM" id="MobiDB-lite"/>
    </source>
</evidence>
<evidence type="ECO:0000259" key="6">
    <source>
        <dbReference type="PROSITE" id="PS50011"/>
    </source>
</evidence>
<dbReference type="PANTHER" id="PTHR43289">
    <property type="entry name" value="MITOGEN-ACTIVATED PROTEIN KINASE KINASE KINASE 20-RELATED"/>
    <property type="match status" value="1"/>
</dbReference>
<dbReference type="GO" id="GO:0004674">
    <property type="term" value="F:protein serine/threonine kinase activity"/>
    <property type="evidence" value="ECO:0007669"/>
    <property type="project" value="UniProtKB-KW"/>
</dbReference>
<dbReference type="InterPro" id="IPR011009">
    <property type="entry name" value="Kinase-like_dom_sf"/>
</dbReference>
<dbReference type="InterPro" id="IPR011600">
    <property type="entry name" value="Pept_C14_caspase"/>
</dbReference>
<dbReference type="InterPro" id="IPR000719">
    <property type="entry name" value="Prot_kinase_dom"/>
</dbReference>
<dbReference type="CDD" id="cd14014">
    <property type="entry name" value="STKc_PknB_like"/>
    <property type="match status" value="1"/>
</dbReference>
<feature type="region of interest" description="Disordered" evidence="5">
    <location>
        <begin position="576"/>
        <end position="608"/>
    </location>
</feature>
<keyword evidence="3 7" id="KW-0418">Kinase</keyword>
<sequence>MTRRDDIDFGRSRAILLGTSKYTAGFQDRSPMPAALKSLEEMRRVLTGPAEWPAKRISSFADRRDSSKVLRDIAKLIDDVDDVLLFYYVGHGQLLMSNSGRHDLGLALTDTSEEPSQRALTSLRFREVRELLERSNARMKIFVLDCCCAGIATRYAEPAAGLTGHADGSTPTRGAGTYIWTACKHTQKTYFEEKAGGLTYFTKFLAEAVREAHAEDSLGATVADLHADVRGRLRGTSLPDVSIPPMPDLHYSGQPDQFLFVRGQAAVRAADEFRFEPLKHTDPRKVGPYLLKARLGEGGAGRVFLAFTPGGQPLAVKVLHDDLAQDPEFAKRFAREVDIAQRVRGNHVAQLVAADPWSDPPWLAAAYVCGPSLLELVREAGPLPARDVMLIASGMARGLGDIHAVGAVHRDLKPANVMLDETGPKVIDYGIAKSVTATRMTHTNTQLGTPAYRSPEQATGRQPVTVKSDIFTLGATIYHLATGKDAFAAEDPLGVINLIAHEEPDLDALDEEVRDLVRQCLAKDPDQRPTAAGVVEICAAATGPLKPGAYLPVEKAAPGIHARNQALRRLMQTEAVKRSPVTPPPPQPPGPGGPGTPPPPTPPTPQVPRGALGALLALVCLVLLIWLPVHFADAGSGDDDKSSGSTRPTVDTSSYTAPEPDPTTPDDPTTEPEDTPTPSPSPTSFWETTGAGDCVANEGTYEKPVLRKVGCSGGDFKVVRAFDDTSDTGECSGTPDSDYTVGNAYYDRVLCLSYKATSAYHAQAGECVFGPNSAGSAWYQQSCATGNFTVKARLTGTDDPSRCQAYANVEESIKSTTKWSQLNVVHCLSMNFPDAAGRAPVGSCLLMTGSGQRHSFQAASCGVANVVVTGRVSAYDDTAYCGSNGWTTWRSGAFPDIAYTVCFRRN</sequence>
<evidence type="ECO:0000256" key="1">
    <source>
        <dbReference type="ARBA" id="ARBA00022679"/>
    </source>
</evidence>
<evidence type="ECO:0000256" key="3">
    <source>
        <dbReference type="ARBA" id="ARBA00022777"/>
    </source>
</evidence>
<dbReference type="PROSITE" id="PS50011">
    <property type="entry name" value="PROTEIN_KINASE_DOM"/>
    <property type="match status" value="1"/>
</dbReference>
<dbReference type="RefSeq" id="WP_242773317.1">
    <property type="nucleotide sequence ID" value="NZ_JALDAY010000012.1"/>
</dbReference>
<dbReference type="SUPFAM" id="SSF56112">
    <property type="entry name" value="Protein kinase-like (PK-like)"/>
    <property type="match status" value="1"/>
</dbReference>
<keyword evidence="7" id="KW-0723">Serine/threonine-protein kinase</keyword>
<gene>
    <name evidence="7" type="ORF">MQP27_36515</name>
</gene>
<evidence type="ECO:0000256" key="4">
    <source>
        <dbReference type="ARBA" id="ARBA00022840"/>
    </source>
</evidence>
<dbReference type="Pfam" id="PF00069">
    <property type="entry name" value="Pkinase"/>
    <property type="match status" value="1"/>
</dbReference>
<keyword evidence="2" id="KW-0547">Nucleotide-binding</keyword>
<keyword evidence="1" id="KW-0808">Transferase</keyword>
<comment type="caution">
    <text evidence="7">The sequence shown here is derived from an EMBL/GenBank/DDBJ whole genome shotgun (WGS) entry which is preliminary data.</text>
</comment>
<evidence type="ECO:0000313" key="8">
    <source>
        <dbReference type="Proteomes" id="UP001165269"/>
    </source>
</evidence>
<dbReference type="NCBIfam" id="NF047832">
    <property type="entry name" value="caspase_w_EACC1"/>
    <property type="match status" value="1"/>
</dbReference>
<reference evidence="7" key="1">
    <citation type="submission" date="2022-03" db="EMBL/GenBank/DDBJ databases">
        <title>Streptomyces 7R015 and 7R016 isolated from Barleria lupulina in Thailand.</title>
        <authorList>
            <person name="Kanchanasin P."/>
            <person name="Phongsopitanun W."/>
            <person name="Tanasupawat S."/>
        </authorList>
    </citation>
    <scope>NUCLEOTIDE SEQUENCE</scope>
    <source>
        <strain evidence="7">7R015</strain>
    </source>
</reference>
<dbReference type="Proteomes" id="UP001165269">
    <property type="component" value="Unassembled WGS sequence"/>
</dbReference>
<dbReference type="EMBL" id="JALDAY010000012">
    <property type="protein sequence ID" value="MCI3276592.1"/>
    <property type="molecule type" value="Genomic_DNA"/>
</dbReference>
<dbReference type="SMART" id="SM00220">
    <property type="entry name" value="S_TKc"/>
    <property type="match status" value="1"/>
</dbReference>